<dbReference type="Pfam" id="PF06441">
    <property type="entry name" value="EHN"/>
    <property type="match status" value="1"/>
</dbReference>
<evidence type="ECO:0000256" key="1">
    <source>
        <dbReference type="ARBA" id="ARBA00010088"/>
    </source>
</evidence>
<evidence type="ECO:0000256" key="2">
    <source>
        <dbReference type="ARBA" id="ARBA00022797"/>
    </source>
</evidence>
<dbReference type="PRINTS" id="PR00412">
    <property type="entry name" value="EPOXHYDRLASE"/>
</dbReference>
<dbReference type="InterPro" id="IPR016292">
    <property type="entry name" value="Epoxide_hydrolase"/>
</dbReference>
<dbReference type="PANTHER" id="PTHR21661:SF35">
    <property type="entry name" value="EPOXIDE HYDROLASE"/>
    <property type="match status" value="1"/>
</dbReference>
<evidence type="ECO:0000259" key="4">
    <source>
        <dbReference type="Pfam" id="PF06441"/>
    </source>
</evidence>
<keyword evidence="6" id="KW-1185">Reference proteome</keyword>
<feature type="domain" description="Epoxide hydrolase N-terminal" evidence="4">
    <location>
        <begin position="47"/>
        <end position="152"/>
    </location>
</feature>
<name>A0ABV7YHH8_9ACTN</name>
<dbReference type="PROSITE" id="PS51318">
    <property type="entry name" value="TAT"/>
    <property type="match status" value="1"/>
</dbReference>
<keyword evidence="3 5" id="KW-0378">Hydrolase</keyword>
<dbReference type="InterPro" id="IPR010497">
    <property type="entry name" value="Epoxide_hydro_N"/>
</dbReference>
<sequence>MSERTSRRMVLAATLGVAAAPWGVVGMTASEAAADAGLELPAATEAVTPFTVRYPDSALTDLRRRLAATRWPERETVPDQTQGAPLERVRKLVTHWAGKHDWRRVEKRLNGFGNFRTKLDGLGIHFLHVRSKHKDALPLLLTHGWPGSVLEFADVIGPLTDPPAYGGSASDAFHVVVPSLPGYGFSDKPTENGWAPGRTARAWTTLMARLGYSRWVAQGGDWGGVITSELGKLAPAGLAGIHLNFWAEFSPPDLPDPTPEEQEALRKLQEFSGDGFGYFSQQSTRPQTLGYGLHDSPVGQAAWIYEKFAAWSDSAGAPENVLGLDKMLDDITLYWLTGTATSSARFYWQATHHDTVSPNPYSVPVGFTTFPAEIVPLPRRWAEATYGNQLISYTRAARGGHFAAFEQPAIFTTELRTWSRLLR</sequence>
<gene>
    <name evidence="5" type="ORF">ACFOUW_21905</name>
</gene>
<proteinExistence type="inferred from homology"/>
<evidence type="ECO:0000313" key="5">
    <source>
        <dbReference type="EMBL" id="MFC3763509.1"/>
    </source>
</evidence>
<dbReference type="InterPro" id="IPR029058">
    <property type="entry name" value="AB_hydrolase_fold"/>
</dbReference>
<dbReference type="EC" id="3.-.-.-" evidence="5"/>
<keyword evidence="2" id="KW-0058">Aromatic hydrocarbons catabolism</keyword>
<organism evidence="5 6">
    <name type="scientific">Tenggerimyces flavus</name>
    <dbReference type="NCBI Taxonomy" id="1708749"/>
    <lineage>
        <taxon>Bacteria</taxon>
        <taxon>Bacillati</taxon>
        <taxon>Actinomycetota</taxon>
        <taxon>Actinomycetes</taxon>
        <taxon>Propionibacteriales</taxon>
        <taxon>Nocardioidaceae</taxon>
        <taxon>Tenggerimyces</taxon>
    </lineage>
</organism>
<dbReference type="RefSeq" id="WP_239553720.1">
    <property type="nucleotide sequence ID" value="NZ_JAFBCM010000001.1"/>
</dbReference>
<comment type="similarity">
    <text evidence="1">Belongs to the peptidase S33 family.</text>
</comment>
<evidence type="ECO:0000256" key="3">
    <source>
        <dbReference type="ARBA" id="ARBA00022801"/>
    </source>
</evidence>
<dbReference type="Gene3D" id="3.40.50.1820">
    <property type="entry name" value="alpha/beta hydrolase"/>
    <property type="match status" value="1"/>
</dbReference>
<dbReference type="SUPFAM" id="SSF53474">
    <property type="entry name" value="alpha/beta-Hydrolases"/>
    <property type="match status" value="1"/>
</dbReference>
<reference evidence="6" key="1">
    <citation type="journal article" date="2019" name="Int. J. Syst. Evol. Microbiol.">
        <title>The Global Catalogue of Microorganisms (GCM) 10K type strain sequencing project: providing services to taxonomists for standard genome sequencing and annotation.</title>
        <authorList>
            <consortium name="The Broad Institute Genomics Platform"/>
            <consortium name="The Broad Institute Genome Sequencing Center for Infectious Disease"/>
            <person name="Wu L."/>
            <person name="Ma J."/>
        </authorList>
    </citation>
    <scope>NUCLEOTIDE SEQUENCE [LARGE SCALE GENOMIC DNA]</scope>
    <source>
        <strain evidence="6">CGMCC 4.7241</strain>
    </source>
</reference>
<accession>A0ABV7YHH8</accession>
<dbReference type="InterPro" id="IPR000639">
    <property type="entry name" value="Epox_hydrolase-like"/>
</dbReference>
<dbReference type="EMBL" id="JBHRZH010000019">
    <property type="protein sequence ID" value="MFC3763509.1"/>
    <property type="molecule type" value="Genomic_DNA"/>
</dbReference>
<dbReference type="InterPro" id="IPR006311">
    <property type="entry name" value="TAT_signal"/>
</dbReference>
<dbReference type="PIRSF" id="PIRSF001112">
    <property type="entry name" value="Epoxide_hydrolase"/>
    <property type="match status" value="1"/>
</dbReference>
<protein>
    <submittedName>
        <fullName evidence="5">Epoxide hydrolase family protein</fullName>
        <ecNumber evidence="5">3.-.-.-</ecNumber>
    </submittedName>
</protein>
<dbReference type="PANTHER" id="PTHR21661">
    <property type="entry name" value="EPOXIDE HYDROLASE 1-RELATED"/>
    <property type="match status" value="1"/>
</dbReference>
<evidence type="ECO:0000313" key="6">
    <source>
        <dbReference type="Proteomes" id="UP001595699"/>
    </source>
</evidence>
<comment type="caution">
    <text evidence="5">The sequence shown here is derived from an EMBL/GenBank/DDBJ whole genome shotgun (WGS) entry which is preliminary data.</text>
</comment>
<dbReference type="GO" id="GO:0016787">
    <property type="term" value="F:hydrolase activity"/>
    <property type="evidence" value="ECO:0007669"/>
    <property type="project" value="UniProtKB-KW"/>
</dbReference>
<dbReference type="Proteomes" id="UP001595699">
    <property type="component" value="Unassembled WGS sequence"/>
</dbReference>